<gene>
    <name evidence="2" type="ORF">SDC9_154581</name>
</gene>
<name>A0A645EZ29_9ZZZZ</name>
<proteinExistence type="predicted"/>
<accession>A0A645EZ29</accession>
<dbReference type="EMBL" id="VSSQ01053275">
    <property type="protein sequence ID" value="MPN07315.1"/>
    <property type="molecule type" value="Genomic_DNA"/>
</dbReference>
<comment type="caution">
    <text evidence="2">The sequence shown here is derived from an EMBL/GenBank/DDBJ whole genome shotgun (WGS) entry which is preliminary data.</text>
</comment>
<evidence type="ECO:0000313" key="2">
    <source>
        <dbReference type="EMBL" id="MPN07315.1"/>
    </source>
</evidence>
<protein>
    <submittedName>
        <fullName evidence="2">Uncharacterized protein</fullName>
    </submittedName>
</protein>
<organism evidence="2">
    <name type="scientific">bioreactor metagenome</name>
    <dbReference type="NCBI Taxonomy" id="1076179"/>
    <lineage>
        <taxon>unclassified sequences</taxon>
        <taxon>metagenomes</taxon>
        <taxon>ecological metagenomes</taxon>
    </lineage>
</organism>
<evidence type="ECO:0000256" key="1">
    <source>
        <dbReference type="SAM" id="MobiDB-lite"/>
    </source>
</evidence>
<reference evidence="2" key="1">
    <citation type="submission" date="2019-08" db="EMBL/GenBank/DDBJ databases">
        <authorList>
            <person name="Kucharzyk K."/>
            <person name="Murdoch R.W."/>
            <person name="Higgins S."/>
            <person name="Loffler F."/>
        </authorList>
    </citation>
    <scope>NUCLEOTIDE SEQUENCE</scope>
</reference>
<feature type="compositionally biased region" description="Polar residues" evidence="1">
    <location>
        <begin position="224"/>
        <end position="244"/>
    </location>
</feature>
<sequence>MHPGRPPPTRYDADVELHLTPARRGTGERERTAAGTTVDFQIDVLPRLEMDRLVELDEHPLDRRRQVLKPTHGTGKIPHRNRFGIGLLLDLRFDHEITLQTGATGQRLAFVALKVHQCKAGGLTVVHFAVHHLHFAGGAQTMAAGMRQPDAGPQSSVEDGLVVLDFEGLAEGFDGQFVAHDLCPEGVEFCLPPLSRARAQTGILNCTTLRFRSVRGCGSGSRPCASNRSPPETGKNQATRACPT</sequence>
<dbReference type="AlphaFoldDB" id="A0A645EZ29"/>
<feature type="region of interest" description="Disordered" evidence="1">
    <location>
        <begin position="216"/>
        <end position="244"/>
    </location>
</feature>